<keyword evidence="2" id="KW-0564">Palmitate</keyword>
<dbReference type="Gene3D" id="2.20.200.10">
    <property type="entry name" value="Outer membrane efflux proteins (OEP)"/>
    <property type="match status" value="1"/>
</dbReference>
<keyword evidence="5" id="KW-1185">Reference proteome</keyword>
<evidence type="ECO:0000256" key="3">
    <source>
        <dbReference type="SAM" id="MobiDB-lite"/>
    </source>
</evidence>
<dbReference type="EMBL" id="POSP01000003">
    <property type="protein sequence ID" value="PND37834.1"/>
    <property type="molecule type" value="Genomic_DNA"/>
</dbReference>
<dbReference type="Pfam" id="PF02321">
    <property type="entry name" value="OEP"/>
    <property type="match status" value="2"/>
</dbReference>
<accession>A0A2N8KWJ1</accession>
<dbReference type="InterPro" id="IPR010131">
    <property type="entry name" value="MdtP/NodT-like"/>
</dbReference>
<keyword evidence="2" id="KW-0812">Transmembrane</keyword>
<dbReference type="Proteomes" id="UP000235916">
    <property type="component" value="Unassembled WGS sequence"/>
</dbReference>
<dbReference type="Gene3D" id="1.20.1600.10">
    <property type="entry name" value="Outer membrane efflux proteins (OEP)"/>
    <property type="match status" value="1"/>
</dbReference>
<organism evidence="4 5">
    <name type="scientific">Kinneretia aquatilis</name>
    <dbReference type="NCBI Taxonomy" id="2070761"/>
    <lineage>
        <taxon>Bacteria</taxon>
        <taxon>Pseudomonadati</taxon>
        <taxon>Pseudomonadota</taxon>
        <taxon>Betaproteobacteria</taxon>
        <taxon>Burkholderiales</taxon>
        <taxon>Sphaerotilaceae</taxon>
        <taxon>Roseateles</taxon>
    </lineage>
</organism>
<dbReference type="InterPro" id="IPR003423">
    <property type="entry name" value="OMP_efflux"/>
</dbReference>
<proteinExistence type="inferred from homology"/>
<dbReference type="PANTHER" id="PTHR30203:SF29">
    <property type="entry name" value="PROTEIN CYAE"/>
    <property type="match status" value="1"/>
</dbReference>
<feature type="signal peptide" evidence="2">
    <location>
        <begin position="1"/>
        <end position="38"/>
    </location>
</feature>
<sequence>MTIVKVRMRAQEISVMPGLRLALSMTALAVLSACSSLAPPPELPKQLMPEASRWHAPQGPALAAEAGAVVWQRLNDSVLLQLQAQAESANPSLQQVLARVQQARALSQQAGSAQLPQLNANGLAQRSRPAQPSGSPTQTLSSVSLDSSWEIDLFARVRQQASAAQARLQASELDAQAARLSLAAEVAQAYLNLRSCERLAQIAQADAAATAQLARFAAERLRVGFESAANEALLQAAAANAANLALAQQAECELAVKGLVALTAMEEGALRQALQPGAAQLPAIAGLGLAVASVPAEALARRPDLAASQQQVLAAWAERGAAEAARYPQLQLSGSISLANLRIAGGSDEGRGWSFGPSLSLPLFDGGARKAQAQGALARYDEALAGHRQSVLQAVREVEEGLVRLDAARAREALAERAAAGYRQSLQATERRWRAGLASAAELEDARRLSLGADSALVQLQREGLSAWVALCRASGAGWDGQAASPALKKSSGDAA</sequence>
<evidence type="ECO:0000313" key="4">
    <source>
        <dbReference type="EMBL" id="PND37834.1"/>
    </source>
</evidence>
<dbReference type="GO" id="GO:0005886">
    <property type="term" value="C:plasma membrane"/>
    <property type="evidence" value="ECO:0007669"/>
    <property type="project" value="UniProtKB-SubCell"/>
</dbReference>
<name>A0A2N8KWJ1_9BURK</name>
<evidence type="ECO:0000256" key="2">
    <source>
        <dbReference type="RuleBase" id="RU362097"/>
    </source>
</evidence>
<feature type="region of interest" description="Disordered" evidence="3">
    <location>
        <begin position="122"/>
        <end position="142"/>
    </location>
</feature>
<dbReference type="NCBIfam" id="TIGR01845">
    <property type="entry name" value="outer_NodT"/>
    <property type="match status" value="1"/>
</dbReference>
<reference evidence="4 5" key="1">
    <citation type="submission" date="2018-01" db="EMBL/GenBank/DDBJ databases">
        <title>Draft genome sequence of Paucibacter aquatile CR182 isolated from freshwater of the Nakdong River.</title>
        <authorList>
            <person name="Choi A."/>
            <person name="Chung E.J."/>
        </authorList>
    </citation>
    <scope>NUCLEOTIDE SEQUENCE [LARGE SCALE GENOMIC DNA]</scope>
    <source>
        <strain evidence="4 5">CR182</strain>
    </source>
</reference>
<feature type="chain" id="PRO_5014491824" evidence="2">
    <location>
        <begin position="39"/>
        <end position="496"/>
    </location>
</feature>
<protein>
    <submittedName>
        <fullName evidence="4">RND transporter</fullName>
    </submittedName>
</protein>
<dbReference type="GO" id="GO:0015562">
    <property type="term" value="F:efflux transmembrane transporter activity"/>
    <property type="evidence" value="ECO:0007669"/>
    <property type="project" value="InterPro"/>
</dbReference>
<dbReference type="SUPFAM" id="SSF56954">
    <property type="entry name" value="Outer membrane efflux proteins (OEP)"/>
    <property type="match status" value="1"/>
</dbReference>
<dbReference type="PANTHER" id="PTHR30203">
    <property type="entry name" value="OUTER MEMBRANE CATION EFFLUX PROTEIN"/>
    <property type="match status" value="1"/>
</dbReference>
<gene>
    <name evidence="4" type="ORF">C1O66_10065</name>
</gene>
<keyword evidence="2" id="KW-0732">Signal</keyword>
<dbReference type="AlphaFoldDB" id="A0A2N8KWJ1"/>
<keyword evidence="2" id="KW-0449">Lipoprotein</keyword>
<dbReference type="PROSITE" id="PS51257">
    <property type="entry name" value="PROKAR_LIPOPROTEIN"/>
    <property type="match status" value="1"/>
</dbReference>
<dbReference type="OrthoDB" id="9770517at2"/>
<keyword evidence="2" id="KW-0472">Membrane</keyword>
<comment type="caution">
    <text evidence="4">The sequence shown here is derived from an EMBL/GenBank/DDBJ whole genome shotgun (WGS) entry which is preliminary data.</text>
</comment>
<comment type="similarity">
    <text evidence="1 2">Belongs to the outer membrane factor (OMF) (TC 1.B.17) family.</text>
</comment>
<evidence type="ECO:0000256" key="1">
    <source>
        <dbReference type="ARBA" id="ARBA00007613"/>
    </source>
</evidence>
<keyword evidence="2" id="KW-1134">Transmembrane beta strand</keyword>
<comment type="subcellular location">
    <subcellularLocation>
        <location evidence="2">Cell membrane</location>
        <topology evidence="2">Lipid-anchor</topology>
    </subcellularLocation>
</comment>
<evidence type="ECO:0000313" key="5">
    <source>
        <dbReference type="Proteomes" id="UP000235916"/>
    </source>
</evidence>